<evidence type="ECO:0000256" key="3">
    <source>
        <dbReference type="ARBA" id="ARBA00022989"/>
    </source>
</evidence>
<gene>
    <name evidence="8" type="ORF">EB796_017085</name>
</gene>
<dbReference type="InterPro" id="IPR028823">
    <property type="entry name" value="NALCN"/>
</dbReference>
<accession>A0A7J7JGA4</accession>
<dbReference type="InterPro" id="IPR005821">
    <property type="entry name" value="Ion_trans_dom"/>
</dbReference>
<feature type="transmembrane region" description="Helical" evidence="6">
    <location>
        <begin position="314"/>
        <end position="341"/>
    </location>
</feature>
<evidence type="ECO:0000313" key="9">
    <source>
        <dbReference type="Proteomes" id="UP000593567"/>
    </source>
</evidence>
<feature type="transmembrane region" description="Helical" evidence="6">
    <location>
        <begin position="624"/>
        <end position="646"/>
    </location>
</feature>
<feature type="transmembrane region" description="Helical" evidence="6">
    <location>
        <begin position="42"/>
        <end position="63"/>
    </location>
</feature>
<feature type="domain" description="Ion transport" evidence="7">
    <location>
        <begin position="1299"/>
        <end position="1577"/>
    </location>
</feature>
<protein>
    <recommendedName>
        <fullName evidence="7">Ion transport domain-containing protein</fullName>
    </recommendedName>
</protein>
<feature type="domain" description="Ion transport" evidence="7">
    <location>
        <begin position="40"/>
        <end position="346"/>
    </location>
</feature>
<proteinExistence type="predicted"/>
<feature type="region of interest" description="Disordered" evidence="5">
    <location>
        <begin position="2008"/>
        <end position="2061"/>
    </location>
</feature>
<feature type="compositionally biased region" description="Polar residues" evidence="5">
    <location>
        <begin position="2015"/>
        <end position="2027"/>
    </location>
</feature>
<dbReference type="GO" id="GO:0005886">
    <property type="term" value="C:plasma membrane"/>
    <property type="evidence" value="ECO:0007669"/>
    <property type="project" value="TreeGrafter"/>
</dbReference>
<feature type="transmembrane region" description="Helical" evidence="6">
    <location>
        <begin position="1186"/>
        <end position="1204"/>
    </location>
</feature>
<feature type="region of interest" description="Disordered" evidence="5">
    <location>
        <begin position="834"/>
        <end position="882"/>
    </location>
</feature>
<feature type="transmembrane region" description="Helical" evidence="6">
    <location>
        <begin position="1110"/>
        <end position="1129"/>
    </location>
</feature>
<feature type="compositionally biased region" description="Low complexity" evidence="5">
    <location>
        <begin position="2047"/>
        <end position="2056"/>
    </location>
</feature>
<feature type="transmembrane region" description="Helical" evidence="6">
    <location>
        <begin position="1544"/>
        <end position="1566"/>
    </location>
</feature>
<organism evidence="8 9">
    <name type="scientific">Bugula neritina</name>
    <name type="common">Brown bryozoan</name>
    <name type="synonym">Sertularia neritina</name>
    <dbReference type="NCBI Taxonomy" id="10212"/>
    <lineage>
        <taxon>Eukaryota</taxon>
        <taxon>Metazoa</taxon>
        <taxon>Spiralia</taxon>
        <taxon>Lophotrochozoa</taxon>
        <taxon>Bryozoa</taxon>
        <taxon>Gymnolaemata</taxon>
        <taxon>Cheilostomatida</taxon>
        <taxon>Flustrina</taxon>
        <taxon>Buguloidea</taxon>
        <taxon>Bugulidae</taxon>
        <taxon>Bugula</taxon>
    </lineage>
</organism>
<comment type="caution">
    <text evidence="8">The sequence shown here is derived from an EMBL/GenBank/DDBJ whole genome shotgun (WGS) entry which is preliminary data.</text>
</comment>
<dbReference type="GO" id="GO:0005261">
    <property type="term" value="F:monoatomic cation channel activity"/>
    <property type="evidence" value="ECO:0007669"/>
    <property type="project" value="InterPro"/>
</dbReference>
<dbReference type="PANTHER" id="PTHR46141:SF1">
    <property type="entry name" value="SODIUM LEAK CHANNEL NALCN"/>
    <property type="match status" value="1"/>
</dbReference>
<dbReference type="Proteomes" id="UP000593567">
    <property type="component" value="Unassembled WGS sequence"/>
</dbReference>
<evidence type="ECO:0000256" key="5">
    <source>
        <dbReference type="SAM" id="MobiDB-lite"/>
    </source>
</evidence>
<sequence length="2163" mass="245438">MHSRRSKAAPAVDTGVSAVEDEVALIPDTPVEVKAPWTAHRYIQWVLHGCACASLVSICFNTPDTFESLKRCKVIYITFAVDVAITGVFFCEMIFKIKRLGFVRPNLKGKEAYLRDHWCRFEMTMVLFLFISIALHTVQMAKFSDKNHRFESFWIGLLRAPRPLIFVRIFRLLLTIKLPTARISQILKRSSQQIYNVTLFFLFFMSFYGILGVQFFGPLQYHCVRNSANASNLTTADLAIPDTQCTPRNQTQHGYVCPENMKCEPVELHYSVVGYTTFANFPISFFSVYNAASQEGWSLVMYDTMDTLASWKSYIYFISLIFFLAWLVKNVFIAVIIETFAEIRVQFQKMWGSKGGSSERPTMTLEKEEDSWKLISLDERKPSGVAPMFVQKMVKSAYFKTVFMFIILADAIVAACRVSYTERVPKTMPQLDAIYYAQVAFTAVFVLEVILKVWVYGPRVYIRPSRHKWELILAFFSIFNIVPHLYRNVFTYAQVFRISRLIKASPVLEEFCWKIFGPSKKLGSLVLFTMALLIITSGISLQLFCYIKETENNEGSPAYHKQFSNFIEALTSMFQILLKKGWTDIMNETLSKVQSQAAAAFVAIYFVSYNLLVTVNSYTCCEEMVQVILLCYKMVIILSLFVAVILDNLDLDEDIKRVKQLKAREMSTAQQQNLPLRLRVFEKFSNQPQLVSFTKKIGSLFTAPKVRESFMRSFVDCDSVDGANSGLRHRKGRTAICQEPLPDISLLTDKCASRSTKEIFQIDEIHDLISESSKQRSMNSSDPLISKGNATLPTHKSLLSANQGNSSSTLRALVSMSRTIMQWEDSTVVGGMGKARTNLNIRNPRTLNNDAAGANKPQRNGGVASPSGQPGSQGSGRANPGDDIDIQILQQKKQQAEIKRTQQESDLRENHPLFDTPLFVVGRESHFREVCKSIVNAKYIGTFVDSTTGQESKTKYKKLAKFLSIVPWLDWFMIFMTLLSCIFMMLEQPDKRITNPSNKDLRAIEYLFIVCMSIEMALKIFANGLLFTPNAVIRDVGGAMDMFIYLTSLLFVAVMLIANPEREGVQLAIPYTGGGHALLILRCMRPLRIFILVPHIRKVVYELVRGFKEILLVFLLLFVLVFVFASYGVQRYGGLLYRCNDPSKNTSGTCRGVFLQEVKVTDMKLPDGEEKVAFLVPRVWSNPHNFNFDNIISAMLALFEVLSLEGWLEIRDTLIDRVGPFETFFVHVFVFIGVLIGLTLFVGVVISNYSQNKGTALLTVDQRRWLDLKGRVNLTPPLHVPPRPDHNRLRAFVFDVTQNKWFKRGIAIIVALNALLLVVPWHSNKNEVKPSSNEQDNYQLTAYALQYAAIGFVCIFVVEVIMKLVALSPKGYWYSRRNRMDLVITSLGVLWAILHFTLRREDDELDLDLQRKLHFNREVVDTFGYIVIILRFCTITGKHATLKMLMLTVVESMWKSFFLIIGMFLLMLFYAYAGVLLFGTVRYGENLNRHANFRTAPKAIALLFRIVTGEDWNKIMHDCMISIPNCYPGKNYWDGDCGHSFLSFLYFGSFYIIITYIMLNLLVAIIMENFSLFYSNEEDALLSYSDIRMYQNTWNNVDIARKGSIPNSKVPELLSQLTGRLKMDVRSVPTKMLFKYLCYEIEYLHGGKTGETTFHDVLLMLSYRSVDIRKSLQLEEFLVREELELTIAEDVAKQMISDWLTRCVLRMRTREQHRIANTSVQEPFYVVTQPEEASPIQEEAAGVDVGGLVSGLGKSRVTRNVSEPAGLQLQSLFATRTDSVSLFHSNYQSIIMASNDGNQLRNLIFQDLTSKVKHLDTLCSTLKKMQKGEIQLEPSITLNRILEEVKVAEKDMSTYLHGLKEQNENMEKTIRMVKAVTVARREQLQKVASVMKDYTCSQENVDAPETLANLQGLNLASAPVTESTSSSAVGGGSQDSLSKQVSAPPSTTEVVHNQPGTPSHTSSHSVPVTPTRTESRVTVNIKTPKLTDFLPLESMYSMLDKDNLITKASKRSSQKKPQPQTPKSVSKQVRKSIFPTSSQEAEKTISTPTLPKIKPLKPSEYRMNRPDYSDRIARISADDYHHHVEDKIHKLISLDLINQIVYRVDLLFKLNPGVALDKADLLELITPMAGIKSQLCLSILTKLKRLKSAPDGQLLPVYGSINI</sequence>
<feature type="transmembrane region" description="Helical" evidence="6">
    <location>
        <begin position="397"/>
        <end position="415"/>
    </location>
</feature>
<feature type="transmembrane region" description="Helical" evidence="6">
    <location>
        <begin position="194"/>
        <end position="216"/>
    </location>
</feature>
<feature type="region of interest" description="Disordered" evidence="5">
    <location>
        <begin position="1922"/>
        <end position="1979"/>
    </location>
</feature>
<feature type="transmembrane region" description="Helical" evidence="6">
    <location>
        <begin position="435"/>
        <end position="457"/>
    </location>
</feature>
<evidence type="ECO:0000256" key="2">
    <source>
        <dbReference type="ARBA" id="ARBA00022692"/>
    </source>
</evidence>
<keyword evidence="4 6" id="KW-0472">Membrane</keyword>
<reference evidence="8" key="1">
    <citation type="submission" date="2020-06" db="EMBL/GenBank/DDBJ databases">
        <title>Draft genome of Bugula neritina, a colonial animal packing powerful symbionts and potential medicines.</title>
        <authorList>
            <person name="Rayko M."/>
        </authorList>
    </citation>
    <scope>NUCLEOTIDE SEQUENCE [LARGE SCALE GENOMIC DNA]</scope>
    <source>
        <strain evidence="8">Kwan_BN1</strain>
    </source>
</reference>
<dbReference type="EMBL" id="VXIV02002554">
    <property type="protein sequence ID" value="KAF6024641.1"/>
    <property type="molecule type" value="Genomic_DNA"/>
</dbReference>
<feature type="transmembrane region" description="Helical" evidence="6">
    <location>
        <begin position="75"/>
        <end position="97"/>
    </location>
</feature>
<feature type="transmembrane region" description="Helical" evidence="6">
    <location>
        <begin position="597"/>
        <end position="618"/>
    </location>
</feature>
<dbReference type="Gene3D" id="1.20.120.350">
    <property type="entry name" value="Voltage-gated potassium channels. Chain C"/>
    <property type="match status" value="4"/>
</dbReference>
<comment type="subcellular location">
    <subcellularLocation>
        <location evidence="1">Membrane</location>
        <topology evidence="1">Multi-pass membrane protein</topology>
    </subcellularLocation>
</comment>
<feature type="transmembrane region" description="Helical" evidence="6">
    <location>
        <begin position="1343"/>
        <end position="1362"/>
    </location>
</feature>
<feature type="transmembrane region" description="Helical" evidence="6">
    <location>
        <begin position="962"/>
        <end position="986"/>
    </location>
</feature>
<keyword evidence="9" id="KW-1185">Reference proteome</keyword>
<feature type="transmembrane region" description="Helical" evidence="6">
    <location>
        <begin position="1224"/>
        <end position="1246"/>
    </location>
</feature>
<evidence type="ECO:0000256" key="6">
    <source>
        <dbReference type="SAM" id="Phobius"/>
    </source>
</evidence>
<feature type="transmembrane region" description="Helical" evidence="6">
    <location>
        <begin position="1305"/>
        <end position="1323"/>
    </location>
</feature>
<feature type="transmembrane region" description="Helical" evidence="6">
    <location>
        <begin position="153"/>
        <end position="174"/>
    </location>
</feature>
<feature type="transmembrane region" description="Helical" evidence="6">
    <location>
        <begin position="118"/>
        <end position="141"/>
    </location>
</feature>
<feature type="transmembrane region" description="Helical" evidence="6">
    <location>
        <begin position="1382"/>
        <end position="1399"/>
    </location>
</feature>
<feature type="transmembrane region" description="Helical" evidence="6">
    <location>
        <begin position="1039"/>
        <end position="1058"/>
    </location>
</feature>
<feature type="region of interest" description="Disordered" evidence="5">
    <location>
        <begin position="771"/>
        <end position="791"/>
    </location>
</feature>
<keyword evidence="2 6" id="KW-0812">Transmembrane</keyword>
<feature type="compositionally biased region" description="Low complexity" evidence="5">
    <location>
        <begin position="865"/>
        <end position="876"/>
    </location>
</feature>
<feature type="transmembrane region" description="Helical" evidence="6">
    <location>
        <begin position="525"/>
        <end position="547"/>
    </location>
</feature>
<dbReference type="SUPFAM" id="SSF81324">
    <property type="entry name" value="Voltage-gated potassium channels"/>
    <property type="match status" value="4"/>
</dbReference>
<feature type="transmembrane region" description="Helical" evidence="6">
    <location>
        <begin position="469"/>
        <end position="486"/>
    </location>
</feature>
<dbReference type="GO" id="GO:0032230">
    <property type="term" value="P:positive regulation of synaptic transmission, GABAergic"/>
    <property type="evidence" value="ECO:0007669"/>
    <property type="project" value="TreeGrafter"/>
</dbReference>
<dbReference type="Gene3D" id="1.10.238.10">
    <property type="entry name" value="EF-hand"/>
    <property type="match status" value="1"/>
</dbReference>
<dbReference type="Pfam" id="PF00520">
    <property type="entry name" value="Ion_trans"/>
    <property type="match status" value="4"/>
</dbReference>
<feature type="compositionally biased region" description="Polar residues" evidence="5">
    <location>
        <begin position="837"/>
        <end position="849"/>
    </location>
</feature>
<dbReference type="OrthoDB" id="10069766at2759"/>
<feature type="domain" description="Ion transport" evidence="7">
    <location>
        <begin position="967"/>
        <end position="1252"/>
    </location>
</feature>
<feature type="transmembrane region" description="Helical" evidence="6">
    <location>
        <begin position="1006"/>
        <end position="1027"/>
    </location>
</feature>
<keyword evidence="3 6" id="KW-1133">Transmembrane helix</keyword>
<dbReference type="FunFam" id="1.10.287.70:FF:000061">
    <property type="entry name" value="Sodium leak channel non-selective protein"/>
    <property type="match status" value="1"/>
</dbReference>
<evidence type="ECO:0000256" key="1">
    <source>
        <dbReference type="ARBA" id="ARBA00004141"/>
    </source>
</evidence>
<name>A0A7J7JGA4_BUGNE</name>
<dbReference type="Gene3D" id="1.10.287.70">
    <property type="match status" value="4"/>
</dbReference>
<feature type="transmembrane region" description="Helical" evidence="6">
    <location>
        <begin position="1457"/>
        <end position="1479"/>
    </location>
</feature>
<evidence type="ECO:0000313" key="8">
    <source>
        <dbReference type="EMBL" id="KAF6024641.1"/>
    </source>
</evidence>
<feature type="domain" description="Ion transport" evidence="7">
    <location>
        <begin position="397"/>
        <end position="614"/>
    </location>
</feature>
<dbReference type="PANTHER" id="PTHR46141">
    <property type="entry name" value="SODIUM LEAK CHANNEL NON-SELECTIVE PROTEIN"/>
    <property type="match status" value="1"/>
</dbReference>
<evidence type="ECO:0000259" key="7">
    <source>
        <dbReference type="Pfam" id="PF00520"/>
    </source>
</evidence>
<dbReference type="GO" id="GO:0032224">
    <property type="term" value="P:positive regulation of synaptic transmission, cholinergic"/>
    <property type="evidence" value="ECO:0007669"/>
    <property type="project" value="TreeGrafter"/>
</dbReference>
<evidence type="ECO:0000256" key="4">
    <source>
        <dbReference type="ARBA" id="ARBA00023136"/>
    </source>
</evidence>
<dbReference type="InterPro" id="IPR027359">
    <property type="entry name" value="Volt_channel_dom_sf"/>
</dbReference>